<dbReference type="EMBL" id="JAUTXU010000061">
    <property type="protein sequence ID" value="KAK3713704.1"/>
    <property type="molecule type" value="Genomic_DNA"/>
</dbReference>
<sequence>MRPITRQSARLANNCSQIRSSSLPRQRITRHRRPFHTSVQHASEPRPPSATDHDASLNGRREPQKGPEDESQQHEPAVEQGSEEVKPANEVRKSGPRRTLRQRRMNEVPKPPPIPEWFLRHNVSLVEDSPGVGVSKDKTQAIRCIDTETGHTLFSVPCYQPEGPTKPEERSEGTIRTNKHSSEHSQDRPDIQSATHQEEIVRKYQEAKKALDPSFFDPKFQTVEDGKNHGVQRSQEADRSHSKLFTPPTRSDGAVNGMEWNMDPMRWLFLEAETTARAALSLANDNQRLSSFAADRVDLSVQCHDSDSHARMDEFAQDVARIVGADIIQLDANDFAELTDEYVGQGEDGPGAFANLGYDVFAGYETNALDHNLGAFQSQVDESEEHDPDEEEEDEEDEHDNASGRGFGHMLNLGQLTKALQAGGLGKALGGRIVGVGFGGPPGDRLNRVGPQSSRPAMGSAQTEMNRDDARLDALFDSLLDAPKQKRASSKDTYTASEARSREVLKPLSGGWQDMLRHSRANASAWLPDTSKLLLMHLGSKIQGDDPTKFPYQLVSDTVAPADAVTPVSDAPPKTIVHIRDLQDVWNSRLGETVIRRLSKVVRKRRRSGEQIVIIGTTAQDVPGPSLMPGEHLDNFPFRTITLPPFFNFTHIDDAAFDVGSPRLEEKSLSESEYSRILEINLRHLQTMLRRLSPQSDVDLSSIKARKQLDMPGMHLLTETVLPLDQVQRLALMAVGLSQLHAKADAVHPIHLALAAHITIRSDHVVRSWSSFKNKKQGKTSKSDSAGNDNANKSEGESGGARIERIKKTCNQHETRLLTGVVDATQIKTRFEDVHAPTETIDALKTLTSLSLLRPEAFKYGVLASDRLPGLLLYGPPGTGKTLLAKAVAKESKATVLEVSGAQIYEKYVGEGEKMVRAVFSLAKKLSPCIVFIDEADAIFGSRSNAGNRNTHREIINQFLREWDGMDDHGVFMMVASNRPFDLDDAVLRRLPRRLLVDLPVAKDRESILGIHLRHEALDNSVSLAKLAEQTPLYSGSDLKNLSVAAALACVREENELAVSKKDDKDFKLPDKRTLTSKHFEKALAEISASISEDMSSLTAVRKFDEQYGDRKGRRKKTGYGFGAVDGVVDESAARVRQASSSQPPPPP</sequence>
<proteinExistence type="predicted"/>
<keyword evidence="2" id="KW-1185">Reference proteome</keyword>
<evidence type="ECO:0000313" key="2">
    <source>
        <dbReference type="Proteomes" id="UP001281147"/>
    </source>
</evidence>
<organism evidence="1 2">
    <name type="scientific">Vermiconidia calcicola</name>
    <dbReference type="NCBI Taxonomy" id="1690605"/>
    <lineage>
        <taxon>Eukaryota</taxon>
        <taxon>Fungi</taxon>
        <taxon>Dikarya</taxon>
        <taxon>Ascomycota</taxon>
        <taxon>Pezizomycotina</taxon>
        <taxon>Dothideomycetes</taxon>
        <taxon>Dothideomycetidae</taxon>
        <taxon>Mycosphaerellales</taxon>
        <taxon>Extremaceae</taxon>
        <taxon>Vermiconidia</taxon>
    </lineage>
</organism>
<protein>
    <submittedName>
        <fullName evidence="1">Uncharacterized protein</fullName>
    </submittedName>
</protein>
<evidence type="ECO:0000313" key="1">
    <source>
        <dbReference type="EMBL" id="KAK3713704.1"/>
    </source>
</evidence>
<comment type="caution">
    <text evidence="1">The sequence shown here is derived from an EMBL/GenBank/DDBJ whole genome shotgun (WGS) entry which is preliminary data.</text>
</comment>
<dbReference type="Proteomes" id="UP001281147">
    <property type="component" value="Unassembled WGS sequence"/>
</dbReference>
<name>A0ACC3NC47_9PEZI</name>
<accession>A0ACC3NC47</accession>
<reference evidence="1" key="1">
    <citation type="submission" date="2023-07" db="EMBL/GenBank/DDBJ databases">
        <title>Black Yeasts Isolated from many extreme environments.</title>
        <authorList>
            <person name="Coleine C."/>
            <person name="Stajich J.E."/>
            <person name="Selbmann L."/>
        </authorList>
    </citation>
    <scope>NUCLEOTIDE SEQUENCE</scope>
    <source>
        <strain evidence="1">CCFEE 5714</strain>
    </source>
</reference>
<gene>
    <name evidence="1" type="ORF">LTR37_008398</name>
</gene>